<dbReference type="GO" id="GO:0005506">
    <property type="term" value="F:iron ion binding"/>
    <property type="evidence" value="ECO:0007669"/>
    <property type="project" value="InterPro"/>
</dbReference>
<comment type="caution">
    <text evidence="14">The sequence shown here is derived from an EMBL/GenBank/DDBJ whole genome shotgun (WGS) entry which is preliminary data.</text>
</comment>
<evidence type="ECO:0000256" key="12">
    <source>
        <dbReference type="RuleBase" id="RU000461"/>
    </source>
</evidence>
<keyword evidence="13" id="KW-0732">Signal</keyword>
<dbReference type="InterPro" id="IPR001128">
    <property type="entry name" value="Cyt_P450"/>
</dbReference>
<dbReference type="InterPro" id="IPR002403">
    <property type="entry name" value="Cyt_P450_E_grp-IV"/>
</dbReference>
<dbReference type="AlphaFoldDB" id="A0A2P6R2F1"/>
<keyword evidence="15" id="KW-1185">Reference proteome</keyword>
<keyword evidence="7 12" id="KW-0560">Oxidoreductase</keyword>
<name>A0A2P6R2F1_ROSCH</name>
<sequence>MVLFLFHWSMIPQMIASAETMLGRWKNHVGQEIEVFQEFRLLTAEVISRTAFGSSYLQGFEMLMKLSSLLVNFDLKLKLPGIRISIDDIVDECKSFYFAGQETVNTLLSWTVFLLALHNDWQEEARKEVLQLFGKETPNPNDLSKLKTMSMIINESLRLYSPILYVTRSIERTVRLGKLIVPADVELIIPFLAIQHDLQFWGQDAHLFKPDRFSEGVAKATNNNMATFIPFGMGPRNCVGLHFGTT</sequence>
<dbReference type="Pfam" id="PF00067">
    <property type="entry name" value="p450"/>
    <property type="match status" value="1"/>
</dbReference>
<evidence type="ECO:0000256" key="10">
    <source>
        <dbReference type="ARBA" id="ARBA00023136"/>
    </source>
</evidence>
<evidence type="ECO:0000256" key="8">
    <source>
        <dbReference type="ARBA" id="ARBA00023004"/>
    </source>
</evidence>
<dbReference type="GO" id="GO:0016705">
    <property type="term" value="F:oxidoreductase activity, acting on paired donors, with incorporation or reduction of molecular oxygen"/>
    <property type="evidence" value="ECO:0007669"/>
    <property type="project" value="InterPro"/>
</dbReference>
<dbReference type="Gene3D" id="1.10.630.10">
    <property type="entry name" value="Cytochrome P450"/>
    <property type="match status" value="1"/>
</dbReference>
<keyword evidence="5 11" id="KW-0479">Metal-binding</keyword>
<dbReference type="PANTHER" id="PTHR24282">
    <property type="entry name" value="CYTOCHROME P450 FAMILY MEMBER"/>
    <property type="match status" value="1"/>
</dbReference>
<dbReference type="GO" id="GO:0020037">
    <property type="term" value="F:heme binding"/>
    <property type="evidence" value="ECO:0007669"/>
    <property type="project" value="InterPro"/>
</dbReference>
<evidence type="ECO:0000256" key="1">
    <source>
        <dbReference type="ARBA" id="ARBA00004167"/>
    </source>
</evidence>
<dbReference type="PRINTS" id="PR00385">
    <property type="entry name" value="P450"/>
</dbReference>
<keyword evidence="8 11" id="KW-0408">Iron</keyword>
<evidence type="ECO:0000256" key="9">
    <source>
        <dbReference type="ARBA" id="ARBA00023033"/>
    </source>
</evidence>
<keyword evidence="6" id="KW-1133">Transmembrane helix</keyword>
<evidence type="ECO:0000256" key="6">
    <source>
        <dbReference type="ARBA" id="ARBA00022989"/>
    </source>
</evidence>
<gene>
    <name evidence="14" type="ORF">RchiOBHm_Chr4g0437641</name>
</gene>
<evidence type="ECO:0000256" key="13">
    <source>
        <dbReference type="SAM" id="SignalP"/>
    </source>
</evidence>
<evidence type="ECO:0000256" key="2">
    <source>
        <dbReference type="ARBA" id="ARBA00010617"/>
    </source>
</evidence>
<organism evidence="14 15">
    <name type="scientific">Rosa chinensis</name>
    <name type="common">China rose</name>
    <dbReference type="NCBI Taxonomy" id="74649"/>
    <lineage>
        <taxon>Eukaryota</taxon>
        <taxon>Viridiplantae</taxon>
        <taxon>Streptophyta</taxon>
        <taxon>Embryophyta</taxon>
        <taxon>Tracheophyta</taxon>
        <taxon>Spermatophyta</taxon>
        <taxon>Magnoliopsida</taxon>
        <taxon>eudicotyledons</taxon>
        <taxon>Gunneridae</taxon>
        <taxon>Pentapetalae</taxon>
        <taxon>rosids</taxon>
        <taxon>fabids</taxon>
        <taxon>Rosales</taxon>
        <taxon>Rosaceae</taxon>
        <taxon>Rosoideae</taxon>
        <taxon>Rosoideae incertae sedis</taxon>
        <taxon>Rosa</taxon>
    </lineage>
</organism>
<comment type="subcellular location">
    <subcellularLocation>
        <location evidence="1">Membrane</location>
        <topology evidence="1">Single-pass membrane protein</topology>
    </subcellularLocation>
</comment>
<feature type="chain" id="PRO_5015200440" evidence="13">
    <location>
        <begin position="18"/>
        <end position="246"/>
    </location>
</feature>
<dbReference type="SUPFAM" id="SSF48264">
    <property type="entry name" value="Cytochrome P450"/>
    <property type="match status" value="1"/>
</dbReference>
<keyword evidence="10" id="KW-0472">Membrane</keyword>
<evidence type="ECO:0000256" key="4">
    <source>
        <dbReference type="ARBA" id="ARBA00022692"/>
    </source>
</evidence>
<evidence type="ECO:0000256" key="3">
    <source>
        <dbReference type="ARBA" id="ARBA00022617"/>
    </source>
</evidence>
<evidence type="ECO:0000256" key="7">
    <source>
        <dbReference type="ARBA" id="ARBA00023002"/>
    </source>
</evidence>
<protein>
    <submittedName>
        <fullName evidence="14">Putative cytochrome P450</fullName>
    </submittedName>
</protein>
<dbReference type="STRING" id="74649.A0A2P6R2F1"/>
<dbReference type="InterPro" id="IPR050665">
    <property type="entry name" value="Cytochrome_P450_Monooxygen"/>
</dbReference>
<keyword evidence="9 12" id="KW-0503">Monooxygenase</keyword>
<dbReference type="Proteomes" id="UP000238479">
    <property type="component" value="Chromosome 4"/>
</dbReference>
<reference evidence="14 15" key="1">
    <citation type="journal article" date="2018" name="Nat. Genet.">
        <title>The Rosa genome provides new insights in the design of modern roses.</title>
        <authorList>
            <person name="Bendahmane M."/>
        </authorList>
    </citation>
    <scope>NUCLEOTIDE SEQUENCE [LARGE SCALE GENOMIC DNA]</scope>
    <source>
        <strain evidence="15">cv. Old Blush</strain>
    </source>
</reference>
<accession>A0A2P6R2F1</accession>
<evidence type="ECO:0000256" key="5">
    <source>
        <dbReference type="ARBA" id="ARBA00022723"/>
    </source>
</evidence>
<dbReference type="PROSITE" id="PS00086">
    <property type="entry name" value="CYTOCHROME_P450"/>
    <property type="match status" value="1"/>
</dbReference>
<dbReference type="PRINTS" id="PR00465">
    <property type="entry name" value="EP450IV"/>
</dbReference>
<keyword evidence="3 11" id="KW-0349">Heme</keyword>
<dbReference type="GO" id="GO:0004497">
    <property type="term" value="F:monooxygenase activity"/>
    <property type="evidence" value="ECO:0007669"/>
    <property type="project" value="UniProtKB-KW"/>
</dbReference>
<comment type="cofactor">
    <cofactor evidence="11">
        <name>heme</name>
        <dbReference type="ChEBI" id="CHEBI:30413"/>
    </cofactor>
</comment>
<comment type="similarity">
    <text evidence="2 12">Belongs to the cytochrome P450 family.</text>
</comment>
<feature type="binding site" description="axial binding residue" evidence="11">
    <location>
        <position position="238"/>
    </location>
    <ligand>
        <name>heme</name>
        <dbReference type="ChEBI" id="CHEBI:30413"/>
    </ligand>
    <ligandPart>
        <name>Fe</name>
        <dbReference type="ChEBI" id="CHEBI:18248"/>
    </ligandPart>
</feature>
<dbReference type="PANTHER" id="PTHR24282:SF20">
    <property type="entry name" value="CYTOCHROME P450 CYP749A22-LIKE"/>
    <property type="match status" value="1"/>
</dbReference>
<dbReference type="InterPro" id="IPR036396">
    <property type="entry name" value="Cyt_P450_sf"/>
</dbReference>
<evidence type="ECO:0000313" key="15">
    <source>
        <dbReference type="Proteomes" id="UP000238479"/>
    </source>
</evidence>
<dbReference type="Gramene" id="PRQ40588">
    <property type="protein sequence ID" value="PRQ40588"/>
    <property type="gene ID" value="RchiOBHm_Chr4g0437641"/>
</dbReference>
<evidence type="ECO:0000313" key="14">
    <source>
        <dbReference type="EMBL" id="PRQ40588.1"/>
    </source>
</evidence>
<dbReference type="GO" id="GO:0016020">
    <property type="term" value="C:membrane"/>
    <property type="evidence" value="ECO:0007669"/>
    <property type="project" value="UniProtKB-SubCell"/>
</dbReference>
<feature type="signal peptide" evidence="13">
    <location>
        <begin position="1"/>
        <end position="17"/>
    </location>
</feature>
<dbReference type="EMBL" id="PDCK01000042">
    <property type="protein sequence ID" value="PRQ40588.1"/>
    <property type="molecule type" value="Genomic_DNA"/>
</dbReference>
<keyword evidence="4" id="KW-0812">Transmembrane</keyword>
<proteinExistence type="inferred from homology"/>
<dbReference type="InterPro" id="IPR017972">
    <property type="entry name" value="Cyt_P450_CS"/>
</dbReference>
<evidence type="ECO:0000256" key="11">
    <source>
        <dbReference type="PIRSR" id="PIRSR602403-1"/>
    </source>
</evidence>